<reference evidence="2 3" key="1">
    <citation type="submission" date="2020-05" db="EMBL/GenBank/DDBJ databases">
        <authorList>
            <person name="Whitworth D."/>
        </authorList>
    </citation>
    <scope>NUCLEOTIDE SEQUENCE [LARGE SCALE GENOMIC DNA]</scope>
    <source>
        <strain evidence="2 3">AB043B</strain>
    </source>
</reference>
<comment type="caution">
    <text evidence="2">The sequence shown here is derived from an EMBL/GenBank/DDBJ whole genome shotgun (WGS) entry which is preliminary data.</text>
</comment>
<dbReference type="PANTHER" id="PTHR43081:SF1">
    <property type="entry name" value="ADENYLATE CYCLASE, TERMINAL-DIFFERENTIATION SPECIFIC"/>
    <property type="match status" value="1"/>
</dbReference>
<proteinExistence type="predicted"/>
<dbReference type="Pfam" id="PF00211">
    <property type="entry name" value="Guanylate_cyc"/>
    <property type="match status" value="1"/>
</dbReference>
<dbReference type="PANTHER" id="PTHR43081">
    <property type="entry name" value="ADENYLATE CYCLASE, TERMINAL-DIFFERENTIATION SPECIFIC-RELATED"/>
    <property type="match status" value="1"/>
</dbReference>
<dbReference type="CDD" id="cd07302">
    <property type="entry name" value="CHD"/>
    <property type="match status" value="1"/>
</dbReference>
<feature type="domain" description="Guanylate cyclase" evidence="1">
    <location>
        <begin position="77"/>
        <end position="128"/>
    </location>
</feature>
<dbReference type="GO" id="GO:0035556">
    <property type="term" value="P:intracellular signal transduction"/>
    <property type="evidence" value="ECO:0007669"/>
    <property type="project" value="InterPro"/>
</dbReference>
<dbReference type="GO" id="GO:0004016">
    <property type="term" value="F:adenylate cyclase activity"/>
    <property type="evidence" value="ECO:0007669"/>
    <property type="project" value="UniProtKB-ARBA"/>
</dbReference>
<evidence type="ECO:0000259" key="1">
    <source>
        <dbReference type="PROSITE" id="PS50125"/>
    </source>
</evidence>
<dbReference type="AlphaFoldDB" id="A0A3A8I472"/>
<dbReference type="OrthoDB" id="9807521at2"/>
<sequence>MVVEAPEPRTMSAIMFTDMEAPAGQRWRDESLQQALHEEHGQLVRGLLARHGGREVKRMEEGGFLLEFESGLPAVAFALEWRAAVDARNRAVPTEQRMSVRAGAHLGMVVHRDGDVFGEGVNLAARIESLARPGTVYVSETLAAQLEGRLKAPPVRLGRNELKNIRLPVAVFRIDSPAEARNERALLSRVRSLLGRKRAPADG</sequence>
<dbReference type="InterPro" id="IPR050697">
    <property type="entry name" value="Adenylyl/Guanylyl_Cyclase_3/4"/>
</dbReference>
<accession>A0A3A8I472</accession>
<dbReference type="GO" id="GO:0009190">
    <property type="term" value="P:cyclic nucleotide biosynthetic process"/>
    <property type="evidence" value="ECO:0007669"/>
    <property type="project" value="InterPro"/>
</dbReference>
<evidence type="ECO:0000313" key="3">
    <source>
        <dbReference type="Proteomes" id="UP000563426"/>
    </source>
</evidence>
<gene>
    <name evidence="2" type="ORF">HMI49_01300</name>
</gene>
<keyword evidence="3" id="KW-1185">Reference proteome</keyword>
<dbReference type="PROSITE" id="PS50125">
    <property type="entry name" value="GUANYLATE_CYCLASE_2"/>
    <property type="match status" value="1"/>
</dbReference>
<dbReference type="SUPFAM" id="SSF55073">
    <property type="entry name" value="Nucleotide cyclase"/>
    <property type="match status" value="1"/>
</dbReference>
<dbReference type="Proteomes" id="UP000563426">
    <property type="component" value="Unassembled WGS sequence"/>
</dbReference>
<protein>
    <submittedName>
        <fullName evidence="2">Adenylate/guanylate cyclase domain-containing protein</fullName>
    </submittedName>
</protein>
<evidence type="ECO:0000313" key="2">
    <source>
        <dbReference type="EMBL" id="NOK31838.1"/>
    </source>
</evidence>
<dbReference type="Gene3D" id="3.30.70.1230">
    <property type="entry name" value="Nucleotide cyclase"/>
    <property type="match status" value="1"/>
</dbReference>
<name>A0A3A8I472_9BACT</name>
<dbReference type="InterPro" id="IPR029787">
    <property type="entry name" value="Nucleotide_cyclase"/>
</dbReference>
<dbReference type="InterPro" id="IPR001054">
    <property type="entry name" value="A/G_cyclase"/>
</dbReference>
<organism evidence="2 3">
    <name type="scientific">Corallococcus exercitus</name>
    <dbReference type="NCBI Taxonomy" id="2316736"/>
    <lineage>
        <taxon>Bacteria</taxon>
        <taxon>Pseudomonadati</taxon>
        <taxon>Myxococcota</taxon>
        <taxon>Myxococcia</taxon>
        <taxon>Myxococcales</taxon>
        <taxon>Cystobacterineae</taxon>
        <taxon>Myxococcaceae</taxon>
        <taxon>Corallococcus</taxon>
    </lineage>
</organism>
<dbReference type="EMBL" id="JABFJV010000004">
    <property type="protein sequence ID" value="NOK31838.1"/>
    <property type="molecule type" value="Genomic_DNA"/>
</dbReference>
<dbReference type="RefSeq" id="WP_120525821.1">
    <property type="nucleotide sequence ID" value="NZ_JABFJV010000004.1"/>
</dbReference>